<dbReference type="EMBL" id="UINC01142996">
    <property type="protein sequence ID" value="SVD31671.1"/>
    <property type="molecule type" value="Genomic_DNA"/>
</dbReference>
<evidence type="ECO:0000313" key="2">
    <source>
        <dbReference type="EMBL" id="SVD31671.1"/>
    </source>
</evidence>
<keyword evidence="1" id="KW-0472">Membrane</keyword>
<feature type="transmembrane region" description="Helical" evidence="1">
    <location>
        <begin position="100"/>
        <end position="122"/>
    </location>
</feature>
<feature type="transmembrane region" description="Helical" evidence="1">
    <location>
        <begin position="47"/>
        <end position="80"/>
    </location>
</feature>
<reference evidence="2" key="1">
    <citation type="submission" date="2018-05" db="EMBL/GenBank/DDBJ databases">
        <authorList>
            <person name="Lanie J.A."/>
            <person name="Ng W.-L."/>
            <person name="Kazmierczak K.M."/>
            <person name="Andrzejewski T.M."/>
            <person name="Davidsen T.M."/>
            <person name="Wayne K.J."/>
            <person name="Tettelin H."/>
            <person name="Glass J.I."/>
            <person name="Rusch D."/>
            <person name="Podicherti R."/>
            <person name="Tsui H.-C.T."/>
            <person name="Winkler M.E."/>
        </authorList>
    </citation>
    <scope>NUCLEOTIDE SEQUENCE</scope>
</reference>
<evidence type="ECO:0008006" key="3">
    <source>
        <dbReference type="Google" id="ProtNLM"/>
    </source>
</evidence>
<name>A0A382UD44_9ZZZZ</name>
<keyword evidence="1" id="KW-1133">Transmembrane helix</keyword>
<sequence length="129" mass="13585">MQPSQQSPSLLVGSPNMEGAMPSHAYGNQQGTVFVVAQNNASATAGLVLGIIAMVFSIMAPFFFLICCIFSIPLALLGIIFSHIGYSNAKTTGVGKRKAIAGLILNWPQLLLGIIPIATGLYPEFFSAI</sequence>
<gene>
    <name evidence="2" type="ORF">METZ01_LOCUS384525</name>
</gene>
<proteinExistence type="predicted"/>
<organism evidence="2">
    <name type="scientific">marine metagenome</name>
    <dbReference type="NCBI Taxonomy" id="408172"/>
    <lineage>
        <taxon>unclassified sequences</taxon>
        <taxon>metagenomes</taxon>
        <taxon>ecological metagenomes</taxon>
    </lineage>
</organism>
<keyword evidence="1" id="KW-0812">Transmembrane</keyword>
<accession>A0A382UD44</accession>
<dbReference type="AlphaFoldDB" id="A0A382UD44"/>
<protein>
    <recommendedName>
        <fullName evidence="3">DUF4190 domain-containing protein</fullName>
    </recommendedName>
</protein>
<evidence type="ECO:0000256" key="1">
    <source>
        <dbReference type="SAM" id="Phobius"/>
    </source>
</evidence>